<dbReference type="Gene3D" id="3.30.70.100">
    <property type="match status" value="1"/>
</dbReference>
<dbReference type="OrthoDB" id="1440627at2"/>
<evidence type="ECO:0000313" key="1">
    <source>
        <dbReference type="EMBL" id="ACK51409.1"/>
    </source>
</evidence>
<reference evidence="1 2" key="1">
    <citation type="journal article" date="2010" name="J. Bacteriol.">
        <title>Complete genome sequence of the aerobic facultative methanotroph Methylocella silvestris BL2.</title>
        <authorList>
            <person name="Chen Y."/>
            <person name="Crombie A."/>
            <person name="Rahman M.T."/>
            <person name="Dedysh S.N."/>
            <person name="Liesack W."/>
            <person name="Stott M.B."/>
            <person name="Alam M."/>
            <person name="Theisen A.R."/>
            <person name="Murrell J.C."/>
            <person name="Dunfield P.F."/>
        </authorList>
    </citation>
    <scope>NUCLEOTIDE SEQUENCE [LARGE SCALE GENOMIC DNA]</scope>
    <source>
        <strain evidence="2">DSM 15510 / CIP 108128 / LMG 27833 / NCIMB 13906 / BL2</strain>
    </source>
</reference>
<dbReference type="STRING" id="395965.Msil_2481"/>
<dbReference type="KEGG" id="msl:Msil_2481"/>
<proteinExistence type="predicted"/>
<dbReference type="HOGENOM" id="CLU_2083068_0_0_5"/>
<dbReference type="Pfam" id="PF08803">
    <property type="entry name" value="ydhR"/>
    <property type="match status" value="1"/>
</dbReference>
<dbReference type="eggNOG" id="ENOG5031QR6">
    <property type="taxonomic scope" value="Bacteria"/>
</dbReference>
<evidence type="ECO:0000313" key="2">
    <source>
        <dbReference type="Proteomes" id="UP000002257"/>
    </source>
</evidence>
<dbReference type="Proteomes" id="UP000002257">
    <property type="component" value="Chromosome"/>
</dbReference>
<name>B8EM20_METSB</name>
<dbReference type="InterPro" id="IPR011008">
    <property type="entry name" value="Dimeric_a/b-barrel"/>
</dbReference>
<dbReference type="RefSeq" id="WP_012591478.1">
    <property type="nucleotide sequence ID" value="NC_011666.1"/>
</dbReference>
<keyword evidence="2" id="KW-1185">Reference proteome</keyword>
<protein>
    <recommendedName>
        <fullName evidence="3">Monooxygenase</fullName>
    </recommendedName>
</protein>
<gene>
    <name evidence="1" type="ordered locus">Msil_2481</name>
</gene>
<sequence>MSLSKVFLYAEIQVSLPFGGLDWRPIDTEMKKNPGLKSKTWLAGLNTNTIGGFYEFDSVENAEAYARGYLADAARRLGGQLSVKLFDGDVTAAASRAIHSPFYAAEAPSPAAAEAQERATAVDA</sequence>
<accession>B8EM20</accession>
<dbReference type="EMBL" id="CP001280">
    <property type="protein sequence ID" value="ACK51409.1"/>
    <property type="molecule type" value="Genomic_DNA"/>
</dbReference>
<dbReference type="AlphaFoldDB" id="B8EM20"/>
<dbReference type="InterPro" id="IPR014910">
    <property type="entry name" value="YdhR"/>
</dbReference>
<organism evidence="1 2">
    <name type="scientific">Methylocella silvestris (strain DSM 15510 / CIP 108128 / LMG 27833 / NCIMB 13906 / BL2)</name>
    <dbReference type="NCBI Taxonomy" id="395965"/>
    <lineage>
        <taxon>Bacteria</taxon>
        <taxon>Pseudomonadati</taxon>
        <taxon>Pseudomonadota</taxon>
        <taxon>Alphaproteobacteria</taxon>
        <taxon>Hyphomicrobiales</taxon>
        <taxon>Beijerinckiaceae</taxon>
        <taxon>Methylocella</taxon>
    </lineage>
</organism>
<evidence type="ECO:0008006" key="3">
    <source>
        <dbReference type="Google" id="ProtNLM"/>
    </source>
</evidence>
<dbReference type="SUPFAM" id="SSF54909">
    <property type="entry name" value="Dimeric alpha+beta barrel"/>
    <property type="match status" value="1"/>
</dbReference>